<feature type="signal peptide" evidence="2">
    <location>
        <begin position="1"/>
        <end position="31"/>
    </location>
</feature>
<dbReference type="RefSeq" id="WP_066982317.1">
    <property type="nucleotide sequence ID" value="NZ_LUUI01000102.1"/>
</dbReference>
<keyword evidence="2" id="KW-0732">Signal</keyword>
<gene>
    <name evidence="3" type="ORF">A1359_00655</name>
</gene>
<dbReference type="Proteomes" id="UP000078476">
    <property type="component" value="Unassembled WGS sequence"/>
</dbReference>
<dbReference type="EMBL" id="LUUI01000102">
    <property type="protein sequence ID" value="OAI15434.1"/>
    <property type="molecule type" value="Genomic_DNA"/>
</dbReference>
<keyword evidence="4" id="KW-1185">Reference proteome</keyword>
<evidence type="ECO:0000256" key="2">
    <source>
        <dbReference type="SAM" id="SignalP"/>
    </source>
</evidence>
<comment type="caution">
    <text evidence="3">The sequence shown here is derived from an EMBL/GenBank/DDBJ whole genome shotgun (WGS) entry which is preliminary data.</text>
</comment>
<evidence type="ECO:0000256" key="1">
    <source>
        <dbReference type="SAM" id="MobiDB-lite"/>
    </source>
</evidence>
<name>A0A177NCS9_9GAMM</name>
<dbReference type="OrthoDB" id="9895839at2"/>
<sequence>MEPIDFFCLSSSRLTVLLAVILMLSTALAIAEPPTPKEFIESDELVLTLSDKWLTPNPNLKKFSRSSNNHSIDETSEEKPANIDCGVDSSPTDKFIPNGFAGECSFNYHY</sequence>
<dbReference type="STRING" id="980561.A1359_00655"/>
<evidence type="ECO:0000313" key="3">
    <source>
        <dbReference type="EMBL" id="OAI15434.1"/>
    </source>
</evidence>
<reference evidence="3 4" key="1">
    <citation type="submission" date="2016-03" db="EMBL/GenBank/DDBJ databases">
        <authorList>
            <person name="Ploux O."/>
        </authorList>
    </citation>
    <scope>NUCLEOTIDE SEQUENCE [LARGE SCALE GENOMIC DNA]</scope>
    <source>
        <strain evidence="3 4">R-45370</strain>
    </source>
</reference>
<feature type="chain" id="PRO_5008069023" evidence="2">
    <location>
        <begin position="32"/>
        <end position="110"/>
    </location>
</feature>
<organism evidence="3 4">
    <name type="scientific">Methylomonas lenta</name>
    <dbReference type="NCBI Taxonomy" id="980561"/>
    <lineage>
        <taxon>Bacteria</taxon>
        <taxon>Pseudomonadati</taxon>
        <taxon>Pseudomonadota</taxon>
        <taxon>Gammaproteobacteria</taxon>
        <taxon>Methylococcales</taxon>
        <taxon>Methylococcaceae</taxon>
        <taxon>Methylomonas</taxon>
    </lineage>
</organism>
<protein>
    <submittedName>
        <fullName evidence="3">Uncharacterized protein</fullName>
    </submittedName>
</protein>
<dbReference type="AlphaFoldDB" id="A0A177NCS9"/>
<feature type="region of interest" description="Disordered" evidence="1">
    <location>
        <begin position="64"/>
        <end position="83"/>
    </location>
</feature>
<proteinExistence type="predicted"/>
<accession>A0A177NCS9</accession>
<feature type="compositionally biased region" description="Basic and acidic residues" evidence="1">
    <location>
        <begin position="71"/>
        <end position="81"/>
    </location>
</feature>
<evidence type="ECO:0000313" key="4">
    <source>
        <dbReference type="Proteomes" id="UP000078476"/>
    </source>
</evidence>